<organism evidence="2 3">
    <name type="scientific">Papaver somniferum</name>
    <name type="common">Opium poppy</name>
    <dbReference type="NCBI Taxonomy" id="3469"/>
    <lineage>
        <taxon>Eukaryota</taxon>
        <taxon>Viridiplantae</taxon>
        <taxon>Streptophyta</taxon>
        <taxon>Embryophyta</taxon>
        <taxon>Tracheophyta</taxon>
        <taxon>Spermatophyta</taxon>
        <taxon>Magnoliopsida</taxon>
        <taxon>Ranunculales</taxon>
        <taxon>Papaveraceae</taxon>
        <taxon>Papaveroideae</taxon>
        <taxon>Papaver</taxon>
    </lineage>
</organism>
<dbReference type="AlphaFoldDB" id="A0A4Y7ICL8"/>
<evidence type="ECO:0000313" key="3">
    <source>
        <dbReference type="Proteomes" id="UP000316621"/>
    </source>
</evidence>
<protein>
    <submittedName>
        <fullName evidence="2">Uncharacterized protein</fullName>
    </submittedName>
</protein>
<reference evidence="2 3" key="1">
    <citation type="journal article" date="2018" name="Science">
        <title>The opium poppy genome and morphinan production.</title>
        <authorList>
            <person name="Guo L."/>
            <person name="Winzer T."/>
            <person name="Yang X."/>
            <person name="Li Y."/>
            <person name="Ning Z."/>
            <person name="He Z."/>
            <person name="Teodor R."/>
            <person name="Lu Y."/>
            <person name="Bowser T.A."/>
            <person name="Graham I.A."/>
            <person name="Ye K."/>
        </authorList>
    </citation>
    <scope>NUCLEOTIDE SEQUENCE [LARGE SCALE GENOMIC DNA]</scope>
    <source>
        <strain evidence="3">cv. HN1</strain>
        <tissue evidence="2">Leaves</tissue>
    </source>
</reference>
<keyword evidence="3" id="KW-1185">Reference proteome</keyword>
<accession>A0A4Y7ICL8</accession>
<feature type="region of interest" description="Disordered" evidence="1">
    <location>
        <begin position="1"/>
        <end position="36"/>
    </location>
</feature>
<evidence type="ECO:0000313" key="2">
    <source>
        <dbReference type="EMBL" id="RZC46667.1"/>
    </source>
</evidence>
<evidence type="ECO:0000256" key="1">
    <source>
        <dbReference type="SAM" id="MobiDB-lite"/>
    </source>
</evidence>
<name>A0A4Y7ICL8_PAPSO</name>
<dbReference type="Gramene" id="RZC46667">
    <property type="protein sequence ID" value="RZC46667"/>
    <property type="gene ID" value="C5167_039618"/>
</dbReference>
<dbReference type="EMBL" id="CM010715">
    <property type="protein sequence ID" value="RZC46667.1"/>
    <property type="molecule type" value="Genomic_DNA"/>
</dbReference>
<proteinExistence type="predicted"/>
<sequence>MPPKDVYLNVSSRGSMAQRKRREKEKEKQPITEPNPQNLHVDVLLWHQLVGGNGYRNTMEGSLPFSIIKDEYKSLLAEALETDILESEEDWERPIQKEQHSEPDKIVDPHNIEGEARLAIERLPAYLAAETEKIQGDLSNANHYIVLSFMVGQGWRSDKLKVYRKFKIKLLTEFSECNHVLNPLEGVGQGEKGTITESIRATLDSKAAGLSVWSQEMGTAQALLEAVKARLGLKSISGITMVAVDGQKGSGEFQKKQIVIEGTNKRGVVEEHMNTPIIVIITETFVSEFRGVLTLAIDTSSGVLINLDLPEVDEFNKKVKYSPARRRYWAWLRTNYGTTWHASYVIKSLSTTRTRNLGVSSAKTNLNMIYHVKGDRDTSAFTVMEKTSSKLMKCTAKEHINRGEKAHK</sequence>
<dbReference type="Proteomes" id="UP000316621">
    <property type="component" value="Chromosome 1"/>
</dbReference>
<gene>
    <name evidence="2" type="ORF">C5167_039618</name>
</gene>